<dbReference type="GO" id="GO:0009535">
    <property type="term" value="C:chloroplast thylakoid membrane"/>
    <property type="evidence" value="ECO:0007669"/>
    <property type="project" value="UniProtKB-SubCell"/>
</dbReference>
<comment type="similarity">
    <text evidence="2 8">Belongs to the ATPase delta chain family.</text>
</comment>
<proteinExistence type="inferred from homology"/>
<dbReference type="SUPFAM" id="SSF47928">
    <property type="entry name" value="N-terminal domain of the delta subunit of the F1F0-ATP synthase"/>
    <property type="match status" value="1"/>
</dbReference>
<dbReference type="RefSeq" id="YP_009398245.1">
    <property type="nucleotide sequence ID" value="NC_035291.1"/>
</dbReference>
<evidence type="ECO:0000256" key="5">
    <source>
        <dbReference type="ARBA" id="ARBA00023065"/>
    </source>
</evidence>
<evidence type="ECO:0000256" key="7">
    <source>
        <dbReference type="ARBA" id="ARBA00023310"/>
    </source>
</evidence>
<dbReference type="GO" id="GO:0045259">
    <property type="term" value="C:proton-transporting ATP synthase complex"/>
    <property type="evidence" value="ECO:0007669"/>
    <property type="project" value="UniProtKB-KW"/>
</dbReference>
<keyword evidence="9" id="KW-0150">Chloroplast</keyword>
<keyword evidence="8" id="KW-0139">CF(1)</keyword>
<dbReference type="HAMAP" id="MF_01416">
    <property type="entry name" value="ATP_synth_delta_bact"/>
    <property type="match status" value="1"/>
</dbReference>
<dbReference type="GO" id="GO:0046933">
    <property type="term" value="F:proton-transporting ATP synthase activity, rotational mechanism"/>
    <property type="evidence" value="ECO:0007669"/>
    <property type="project" value="UniProtKB-UniRule"/>
</dbReference>
<dbReference type="Gene3D" id="1.10.520.20">
    <property type="entry name" value="N-terminal domain of the delta subunit of the F1F0-ATP synthase"/>
    <property type="match status" value="1"/>
</dbReference>
<keyword evidence="9" id="KW-0934">Plastid</keyword>
<dbReference type="AlphaFoldDB" id="A0A1Z1MNV8"/>
<dbReference type="GeneID" id="33360747"/>
<keyword evidence="5 8" id="KW-0406">Ion transport</keyword>
<reference evidence="9" key="1">
    <citation type="journal article" date="2017" name="J. Phycol.">
        <title>Analysis of chloroplast genomes and a supermatrix inform reclassification of the Rhodomelaceae (Rhodophyta).</title>
        <authorList>
            <person name="Diaz-Tapia P."/>
            <person name="Maggs C.A."/>
            <person name="West J.A."/>
            <person name="Verbruggen H."/>
        </authorList>
    </citation>
    <scope>NUCLEOTIDE SEQUENCE</scope>
    <source>
        <strain evidence="9">PD1388</strain>
    </source>
</reference>
<evidence type="ECO:0000313" key="9">
    <source>
        <dbReference type="EMBL" id="ARW67431.1"/>
    </source>
</evidence>
<evidence type="ECO:0000256" key="3">
    <source>
        <dbReference type="ARBA" id="ARBA00022448"/>
    </source>
</evidence>
<evidence type="ECO:0000256" key="1">
    <source>
        <dbReference type="ARBA" id="ARBA00004370"/>
    </source>
</evidence>
<sequence length="184" mass="20814">MSNQNLKEKIAIPYAEALIDIAQNANLLSQTSKDLSSISMILTESKDLQLLLFNPLMNISIKKEIIKQLFDNQVNDFIINFLLVLIDRRRISFLNTIIEKYLELTYLLESITIAELSSAVDLNEVQQENLIEKIQLMTKSNKVKLVMSKNPDLIGGFIIKIGSKIIDASLAGKLKKISLYLDTN</sequence>
<dbReference type="Pfam" id="PF00213">
    <property type="entry name" value="OSCP"/>
    <property type="match status" value="1"/>
</dbReference>
<evidence type="ECO:0000256" key="4">
    <source>
        <dbReference type="ARBA" id="ARBA00022781"/>
    </source>
</evidence>
<gene>
    <name evidence="8 9" type="primary">atpD</name>
</gene>
<accession>A0A1Z1MNV8</accession>
<comment type="function">
    <text evidence="8">F(1)F(0) ATP synthase produces ATP from ADP in the presence of a proton or sodium gradient. F-type ATPases consist of two structural domains, F(1) containing the extramembraneous catalytic core and F(0) containing the membrane proton channel, linked together by a central stalk and a peripheral stalk. During catalysis, ATP synthesis in the catalytic domain of F(1) is coupled via a rotary mechanism of the central stalk subunits to proton translocation.</text>
</comment>
<evidence type="ECO:0000256" key="8">
    <source>
        <dbReference type="HAMAP-Rule" id="MF_01416"/>
    </source>
</evidence>
<keyword evidence="3 8" id="KW-0813">Transport</keyword>
<keyword evidence="6 8" id="KW-0472">Membrane</keyword>
<geneLocation type="chloroplast" evidence="9"/>
<keyword evidence="4 8" id="KW-0375">Hydrogen ion transport</keyword>
<protein>
    <recommendedName>
        <fullName evidence="8">ATP synthase subunit delta, chloroplastic</fullName>
    </recommendedName>
    <alternativeName>
        <fullName evidence="8">ATP synthase F(1) sector subunit delta</fullName>
    </alternativeName>
    <alternativeName>
        <fullName evidence="8">F-type ATPase subunit delta</fullName>
    </alternativeName>
</protein>
<name>A0A1Z1MNV8_9FLOR</name>
<dbReference type="PANTHER" id="PTHR11910">
    <property type="entry name" value="ATP SYNTHASE DELTA CHAIN"/>
    <property type="match status" value="1"/>
</dbReference>
<dbReference type="EMBL" id="MF101447">
    <property type="protein sequence ID" value="ARW67431.1"/>
    <property type="molecule type" value="Genomic_DNA"/>
</dbReference>
<organism evidence="9">
    <name type="scientific">Thaumatella adunca</name>
    <dbReference type="NCBI Taxonomy" id="2006976"/>
    <lineage>
        <taxon>Eukaryota</taxon>
        <taxon>Rhodophyta</taxon>
        <taxon>Florideophyceae</taxon>
        <taxon>Rhodymeniophycidae</taxon>
        <taxon>Ceramiales</taxon>
        <taxon>Rhodomelaceae</taxon>
        <taxon>Thaumatella</taxon>
    </lineage>
</organism>
<dbReference type="NCBIfam" id="TIGR01145">
    <property type="entry name" value="ATP_synt_delta"/>
    <property type="match status" value="1"/>
</dbReference>
<dbReference type="InterPro" id="IPR000711">
    <property type="entry name" value="ATPase_OSCP/dsu"/>
</dbReference>
<comment type="subcellular location">
    <subcellularLocation>
        <location evidence="1">Membrane</location>
    </subcellularLocation>
    <subcellularLocation>
        <location evidence="8">Plastid</location>
        <location evidence="8">Chloroplast thylakoid membrane</location>
        <topology evidence="8">Peripheral membrane protein</topology>
    </subcellularLocation>
</comment>
<dbReference type="PRINTS" id="PR00125">
    <property type="entry name" value="ATPASEDELTA"/>
</dbReference>
<keyword evidence="7 8" id="KW-0066">ATP synthesis</keyword>
<dbReference type="InterPro" id="IPR026015">
    <property type="entry name" value="ATP_synth_OSCP/delta_N_sf"/>
</dbReference>
<keyword evidence="8" id="KW-0793">Thylakoid</keyword>
<evidence type="ECO:0000256" key="2">
    <source>
        <dbReference type="ARBA" id="ARBA00007046"/>
    </source>
</evidence>
<comment type="subunit">
    <text evidence="8">F-type ATPases have 2 components, F(1) - the catalytic core - and F(0) - the membrane proton channel. F(1) has five subunits: alpha(3), beta(3), gamma(1), delta(1), epsilon(1). CF(0) has four main subunits: a(1), b(1), b'(1) and c(10-14). The alpha and beta chains form an alternating ring which encloses part of the gamma chain. F(1) is attached to F(0) by a central stalk formed by the gamma and epsilon chains, while a peripheral stalk is formed by the delta, b and b' chains.</text>
</comment>
<evidence type="ECO:0000256" key="6">
    <source>
        <dbReference type="ARBA" id="ARBA00023136"/>
    </source>
</evidence>
<comment type="function">
    <text evidence="8">This protein is part of the stalk that links CF(0) to CF(1). It either transmits conformational changes from CF(0) to CF(1) or is implicated in proton conduction.</text>
</comment>